<keyword evidence="1" id="KW-0805">Transcription regulation</keyword>
<protein>
    <submittedName>
        <fullName evidence="5">AraC family transcriptional regulator</fullName>
    </submittedName>
</protein>
<dbReference type="Pfam" id="PF02311">
    <property type="entry name" value="AraC_binding"/>
    <property type="match status" value="1"/>
</dbReference>
<dbReference type="SUPFAM" id="SSF51182">
    <property type="entry name" value="RmlC-like cupins"/>
    <property type="match status" value="1"/>
</dbReference>
<evidence type="ECO:0000256" key="3">
    <source>
        <dbReference type="ARBA" id="ARBA00023163"/>
    </source>
</evidence>
<dbReference type="InterPro" id="IPR018060">
    <property type="entry name" value="HTH_AraC"/>
</dbReference>
<gene>
    <name evidence="5" type="ORF">EFE23_19730</name>
</gene>
<organism evidence="5 6">
    <name type="scientific">Micromonospora solifontis</name>
    <dbReference type="NCBI Taxonomy" id="2487138"/>
    <lineage>
        <taxon>Bacteria</taxon>
        <taxon>Bacillati</taxon>
        <taxon>Actinomycetota</taxon>
        <taxon>Actinomycetes</taxon>
        <taxon>Micromonosporales</taxon>
        <taxon>Micromonosporaceae</taxon>
        <taxon>Micromonospora</taxon>
    </lineage>
</organism>
<keyword evidence="2" id="KW-0238">DNA-binding</keyword>
<evidence type="ECO:0000256" key="2">
    <source>
        <dbReference type="ARBA" id="ARBA00023125"/>
    </source>
</evidence>
<dbReference type="PROSITE" id="PS01124">
    <property type="entry name" value="HTH_ARAC_FAMILY_2"/>
    <property type="match status" value="1"/>
</dbReference>
<feature type="domain" description="HTH araC/xylS-type" evidence="4">
    <location>
        <begin position="132"/>
        <end position="230"/>
    </location>
</feature>
<dbReference type="Proteomes" id="UP000280698">
    <property type="component" value="Unassembled WGS sequence"/>
</dbReference>
<dbReference type="InterPro" id="IPR014710">
    <property type="entry name" value="RmlC-like_jellyroll"/>
</dbReference>
<dbReference type="InterPro" id="IPR050204">
    <property type="entry name" value="AraC_XylS_family_regulators"/>
</dbReference>
<keyword evidence="6" id="KW-1185">Reference proteome</keyword>
<dbReference type="RefSeq" id="WP_123242421.1">
    <property type="nucleotide sequence ID" value="NZ_JAAHBY010000061.1"/>
</dbReference>
<proteinExistence type="predicted"/>
<dbReference type="SMART" id="SM00342">
    <property type="entry name" value="HTH_ARAC"/>
    <property type="match status" value="1"/>
</dbReference>
<accession>A0ABX9WC78</accession>
<dbReference type="SUPFAM" id="SSF46689">
    <property type="entry name" value="Homeodomain-like"/>
    <property type="match status" value="1"/>
</dbReference>
<sequence>MARQWRYGTVGDVEIARTIGTGPLSIRPHFHETVQVTIVTSGTRAFRTRAGVVRAHAGHAIVIPANLPHAAFPLAGEDDSVNVYLPPGALAGLPGGRPIKVATPAGAERFPPHRLASDLRALLAAAPVSRREPAPTALAAAVMDTSADLPTLAARFAVSREAVIRRFTRETGLTPHAFRVIARLNVARRLLRAGVAPAEAAARAGFADQSHLGRRFRAAFGTTPGRYRGQTYGPEDVTFVPDSRG</sequence>
<dbReference type="Gene3D" id="1.10.10.60">
    <property type="entry name" value="Homeodomain-like"/>
    <property type="match status" value="1"/>
</dbReference>
<evidence type="ECO:0000313" key="6">
    <source>
        <dbReference type="Proteomes" id="UP000280698"/>
    </source>
</evidence>
<reference evidence="5 6" key="1">
    <citation type="submission" date="2018-11" db="EMBL/GenBank/DDBJ databases">
        <title>Micromonospora sp. PPF5-17, a new actinomycetes isolated from a hot spring soil.</title>
        <authorList>
            <person name="Thawai C."/>
        </authorList>
    </citation>
    <scope>NUCLEOTIDE SEQUENCE [LARGE SCALE GENOMIC DNA]</scope>
    <source>
        <strain evidence="5 6">PPF5-17</strain>
    </source>
</reference>
<comment type="caution">
    <text evidence="5">The sequence shown here is derived from an EMBL/GenBank/DDBJ whole genome shotgun (WGS) entry which is preliminary data.</text>
</comment>
<evidence type="ECO:0000259" key="4">
    <source>
        <dbReference type="PROSITE" id="PS01124"/>
    </source>
</evidence>
<dbReference type="InterPro" id="IPR003313">
    <property type="entry name" value="AraC-bd"/>
</dbReference>
<keyword evidence="3" id="KW-0804">Transcription</keyword>
<evidence type="ECO:0000313" key="5">
    <source>
        <dbReference type="EMBL" id="RNL95890.1"/>
    </source>
</evidence>
<dbReference type="PANTHER" id="PTHR46796">
    <property type="entry name" value="HTH-TYPE TRANSCRIPTIONAL ACTIVATOR RHAS-RELATED"/>
    <property type="match status" value="1"/>
</dbReference>
<evidence type="ECO:0000256" key="1">
    <source>
        <dbReference type="ARBA" id="ARBA00023015"/>
    </source>
</evidence>
<dbReference type="EMBL" id="RJLN01000061">
    <property type="protein sequence ID" value="RNL95890.1"/>
    <property type="molecule type" value="Genomic_DNA"/>
</dbReference>
<dbReference type="Pfam" id="PF12833">
    <property type="entry name" value="HTH_18"/>
    <property type="match status" value="1"/>
</dbReference>
<dbReference type="InterPro" id="IPR009057">
    <property type="entry name" value="Homeodomain-like_sf"/>
</dbReference>
<dbReference type="Gene3D" id="2.60.120.10">
    <property type="entry name" value="Jelly Rolls"/>
    <property type="match status" value="1"/>
</dbReference>
<name>A0ABX9WC78_9ACTN</name>
<dbReference type="InterPro" id="IPR011051">
    <property type="entry name" value="RmlC_Cupin_sf"/>
</dbReference>